<protein>
    <submittedName>
        <fullName evidence="1">Uncharacterized protein</fullName>
    </submittedName>
</protein>
<sequence>MEIKFILCTKERHEVEFFFDKIWGIIRFKVDRL</sequence>
<evidence type="ECO:0000313" key="1">
    <source>
        <dbReference type="EMBL" id="CEG12103.1"/>
    </source>
</evidence>
<reference evidence="1" key="1">
    <citation type="submission" date="2014-09" db="EMBL/GenBank/DDBJ databases">
        <authorList>
            <person name="Probst J Alexander"/>
        </authorList>
    </citation>
    <scope>NUCLEOTIDE SEQUENCE</scope>
</reference>
<organism evidence="1">
    <name type="scientific">groundwater metagenome</name>
    <dbReference type="NCBI Taxonomy" id="717931"/>
    <lineage>
        <taxon>unclassified sequences</taxon>
        <taxon>metagenomes</taxon>
        <taxon>ecological metagenomes</taxon>
    </lineage>
</organism>
<gene>
    <name evidence="1" type="ORF">MSIBF_A1950001</name>
</gene>
<proteinExistence type="predicted"/>
<name>A0A098E7W1_9ZZZZ</name>
<dbReference type="AlphaFoldDB" id="A0A098E7W1"/>
<dbReference type="EMBL" id="CCXY01000107">
    <property type="protein sequence ID" value="CEG12103.1"/>
    <property type="molecule type" value="Genomic_DNA"/>
</dbReference>
<accession>A0A098E7W1</accession>